<accession>A0A366H6Z1</accession>
<dbReference type="OrthoDB" id="192249at2"/>
<evidence type="ECO:0000313" key="2">
    <source>
        <dbReference type="Proteomes" id="UP000253426"/>
    </source>
</evidence>
<gene>
    <name evidence="1" type="ORF">DES53_115167</name>
</gene>
<sequence>MKTSERLYHHARKDLGMAEAPGGVSHPRIKLAIETAARWLDGDDSKTAWCGCLMGLWCLELGLGVPKAYYRAISWLDWGHEVDTADAELGDLVVLKRAGGNHVALLDHIREQRWHLLGGNQSNTTSIAPYAEDLVLGVRRAA</sequence>
<reference evidence="1 2" key="1">
    <citation type="submission" date="2018-06" db="EMBL/GenBank/DDBJ databases">
        <title>Genomic Encyclopedia of Type Strains, Phase IV (KMG-IV): sequencing the most valuable type-strain genomes for metagenomic binning, comparative biology and taxonomic classification.</title>
        <authorList>
            <person name="Goeker M."/>
        </authorList>
    </citation>
    <scope>NUCLEOTIDE SEQUENCE [LARGE SCALE GENOMIC DNA]</scope>
    <source>
        <strain evidence="1 2">DSM 25532</strain>
    </source>
</reference>
<dbReference type="EMBL" id="QNRR01000015">
    <property type="protein sequence ID" value="RBP37026.1"/>
    <property type="molecule type" value="Genomic_DNA"/>
</dbReference>
<proteinExistence type="predicted"/>
<evidence type="ECO:0000313" key="1">
    <source>
        <dbReference type="EMBL" id="RBP37026.1"/>
    </source>
</evidence>
<name>A0A366H6Z1_9BACT</name>
<comment type="caution">
    <text evidence="1">The sequence shown here is derived from an EMBL/GenBank/DDBJ whole genome shotgun (WGS) entry which is preliminary data.</text>
</comment>
<organism evidence="1 2">
    <name type="scientific">Roseimicrobium gellanilyticum</name>
    <dbReference type="NCBI Taxonomy" id="748857"/>
    <lineage>
        <taxon>Bacteria</taxon>
        <taxon>Pseudomonadati</taxon>
        <taxon>Verrucomicrobiota</taxon>
        <taxon>Verrucomicrobiia</taxon>
        <taxon>Verrucomicrobiales</taxon>
        <taxon>Verrucomicrobiaceae</taxon>
        <taxon>Roseimicrobium</taxon>
    </lineage>
</organism>
<protein>
    <submittedName>
        <fullName evidence="1">Uncharacterized protein (TIGR02594 family)</fullName>
    </submittedName>
</protein>
<keyword evidence="2" id="KW-1185">Reference proteome</keyword>
<dbReference type="RefSeq" id="WP_113961797.1">
    <property type="nucleotide sequence ID" value="NZ_QNRR01000015.1"/>
</dbReference>
<dbReference type="AlphaFoldDB" id="A0A366H6Z1"/>
<dbReference type="Proteomes" id="UP000253426">
    <property type="component" value="Unassembled WGS sequence"/>
</dbReference>